<dbReference type="AlphaFoldDB" id="A0AAN6W0L6"/>
<dbReference type="InterPro" id="IPR046670">
    <property type="entry name" value="DUF6540"/>
</dbReference>
<sequence length="475" mass="50846">MPLPLLALAVPAITAGARVAAPAVGKAVAQGAAKNVGKAAPKPPAAKPQPPKQSNPPKPKDDKKPEPKKDDKKPEPKKEEQKPGQPKKEEQKPGQPKKEESKPGQPKKKEQKPGQPKKDENKPGQPKKDESKPEQPKKDEQKAGQPKKEENKEGKPARDRENREELTEQVLDTTSQVIDRITNCPSRDDDATSDAVKPAGPKPKSPVVAPKAPKAGDLLVSLAVKNNGQDWFWFVHHPTEANTGMTMHAEGTISKGFTVKLTRKTTLDKLKAATGTKSLELIKLQWVEKRWWDEDMFSANKAAKAEAPFETTAFGVKPPTVTECAPVKESASEMAMDRMAARIKRKDDKTWILESCEALVRAGALKQNVLIFLEKLKDSYGALGGKAPTGPHVSPADPGKQPGRSCGTPIKGEEGVPTGAPTKTGKPGTPSKKIDTKPKKTLPGKLPGTLPGIPGAIMAAQDAAKVATTAVAANK</sequence>
<feature type="compositionally biased region" description="Low complexity" evidence="1">
    <location>
        <begin position="415"/>
        <end position="431"/>
    </location>
</feature>
<name>A0AAN6W0L6_9PEZI</name>
<feature type="region of interest" description="Disordered" evidence="1">
    <location>
        <begin position="22"/>
        <end position="211"/>
    </location>
</feature>
<feature type="compositionally biased region" description="Pro residues" evidence="1">
    <location>
        <begin position="41"/>
        <end position="57"/>
    </location>
</feature>
<evidence type="ECO:0000313" key="4">
    <source>
        <dbReference type="Proteomes" id="UP001302321"/>
    </source>
</evidence>
<protein>
    <submittedName>
        <fullName evidence="3">Uncharacterized protein</fullName>
    </submittedName>
</protein>
<reference evidence="3" key="2">
    <citation type="submission" date="2023-05" db="EMBL/GenBank/DDBJ databases">
        <authorList>
            <consortium name="Lawrence Berkeley National Laboratory"/>
            <person name="Steindorff A."/>
            <person name="Hensen N."/>
            <person name="Bonometti L."/>
            <person name="Westerberg I."/>
            <person name="Brannstrom I.O."/>
            <person name="Guillou S."/>
            <person name="Cros-Aarteil S."/>
            <person name="Calhoun S."/>
            <person name="Haridas S."/>
            <person name="Kuo A."/>
            <person name="Mondo S."/>
            <person name="Pangilinan J."/>
            <person name="Riley R."/>
            <person name="Labutti K."/>
            <person name="Andreopoulos B."/>
            <person name="Lipzen A."/>
            <person name="Chen C."/>
            <person name="Yanf M."/>
            <person name="Daum C."/>
            <person name="Ng V."/>
            <person name="Clum A."/>
            <person name="Ohm R."/>
            <person name="Martin F."/>
            <person name="Silar P."/>
            <person name="Natvig D."/>
            <person name="Lalanne C."/>
            <person name="Gautier V."/>
            <person name="Ament-Velasquez S.L."/>
            <person name="Kruys A."/>
            <person name="Hutchinson M.I."/>
            <person name="Powell A.J."/>
            <person name="Barry K."/>
            <person name="Miller A.N."/>
            <person name="Grigoriev I.V."/>
            <person name="Debuchy R."/>
            <person name="Gladieux P."/>
            <person name="Thoren M.H."/>
            <person name="Johannesson H."/>
        </authorList>
    </citation>
    <scope>NUCLEOTIDE SEQUENCE</scope>
    <source>
        <strain evidence="3">CBS 892.96</strain>
    </source>
</reference>
<feature type="compositionally biased region" description="Low complexity" evidence="1">
    <location>
        <begin position="22"/>
        <end position="40"/>
    </location>
</feature>
<keyword evidence="4" id="KW-1185">Reference proteome</keyword>
<feature type="region of interest" description="Disordered" evidence="1">
    <location>
        <begin position="387"/>
        <end position="448"/>
    </location>
</feature>
<keyword evidence="2" id="KW-0732">Signal</keyword>
<organism evidence="3 4">
    <name type="scientific">Triangularia setosa</name>
    <dbReference type="NCBI Taxonomy" id="2587417"/>
    <lineage>
        <taxon>Eukaryota</taxon>
        <taxon>Fungi</taxon>
        <taxon>Dikarya</taxon>
        <taxon>Ascomycota</taxon>
        <taxon>Pezizomycotina</taxon>
        <taxon>Sordariomycetes</taxon>
        <taxon>Sordariomycetidae</taxon>
        <taxon>Sordariales</taxon>
        <taxon>Podosporaceae</taxon>
        <taxon>Triangularia</taxon>
    </lineage>
</organism>
<feature type="compositionally biased region" description="Basic and acidic residues" evidence="1">
    <location>
        <begin position="58"/>
        <end position="166"/>
    </location>
</feature>
<comment type="caution">
    <text evidence="3">The sequence shown here is derived from an EMBL/GenBank/DDBJ whole genome shotgun (WGS) entry which is preliminary data.</text>
</comment>
<evidence type="ECO:0000256" key="1">
    <source>
        <dbReference type="SAM" id="MobiDB-lite"/>
    </source>
</evidence>
<feature type="chain" id="PRO_5042827869" evidence="2">
    <location>
        <begin position="17"/>
        <end position="475"/>
    </location>
</feature>
<evidence type="ECO:0000256" key="2">
    <source>
        <dbReference type="SAM" id="SignalP"/>
    </source>
</evidence>
<dbReference type="Pfam" id="PF20174">
    <property type="entry name" value="DUF6540"/>
    <property type="match status" value="1"/>
</dbReference>
<evidence type="ECO:0000313" key="3">
    <source>
        <dbReference type="EMBL" id="KAK4173234.1"/>
    </source>
</evidence>
<accession>A0AAN6W0L6</accession>
<gene>
    <name evidence="3" type="ORF">QBC36DRAFT_336222</name>
</gene>
<feature type="signal peptide" evidence="2">
    <location>
        <begin position="1"/>
        <end position="16"/>
    </location>
</feature>
<proteinExistence type="predicted"/>
<dbReference type="EMBL" id="MU866358">
    <property type="protein sequence ID" value="KAK4173234.1"/>
    <property type="molecule type" value="Genomic_DNA"/>
</dbReference>
<dbReference type="Proteomes" id="UP001302321">
    <property type="component" value="Unassembled WGS sequence"/>
</dbReference>
<reference evidence="3" key="1">
    <citation type="journal article" date="2023" name="Mol. Phylogenet. Evol.">
        <title>Genome-scale phylogeny and comparative genomics of the fungal order Sordariales.</title>
        <authorList>
            <person name="Hensen N."/>
            <person name="Bonometti L."/>
            <person name="Westerberg I."/>
            <person name="Brannstrom I.O."/>
            <person name="Guillou S."/>
            <person name="Cros-Aarteil S."/>
            <person name="Calhoun S."/>
            <person name="Haridas S."/>
            <person name="Kuo A."/>
            <person name="Mondo S."/>
            <person name="Pangilinan J."/>
            <person name="Riley R."/>
            <person name="LaButti K."/>
            <person name="Andreopoulos B."/>
            <person name="Lipzen A."/>
            <person name="Chen C."/>
            <person name="Yan M."/>
            <person name="Daum C."/>
            <person name="Ng V."/>
            <person name="Clum A."/>
            <person name="Steindorff A."/>
            <person name="Ohm R.A."/>
            <person name="Martin F."/>
            <person name="Silar P."/>
            <person name="Natvig D.O."/>
            <person name="Lalanne C."/>
            <person name="Gautier V."/>
            <person name="Ament-Velasquez S.L."/>
            <person name="Kruys A."/>
            <person name="Hutchinson M.I."/>
            <person name="Powell A.J."/>
            <person name="Barry K."/>
            <person name="Miller A.N."/>
            <person name="Grigoriev I.V."/>
            <person name="Debuchy R."/>
            <person name="Gladieux P."/>
            <person name="Hiltunen Thoren M."/>
            <person name="Johannesson H."/>
        </authorList>
    </citation>
    <scope>NUCLEOTIDE SEQUENCE</scope>
    <source>
        <strain evidence="3">CBS 892.96</strain>
    </source>
</reference>